<evidence type="ECO:0000313" key="2">
    <source>
        <dbReference type="Proteomes" id="UP000777440"/>
    </source>
</evidence>
<comment type="caution">
    <text evidence="1">The sequence shown here is derived from an EMBL/GenBank/DDBJ whole genome shotgun (WGS) entry which is preliminary data.</text>
</comment>
<evidence type="ECO:0000313" key="1">
    <source>
        <dbReference type="EMBL" id="MBW9110559.1"/>
    </source>
</evidence>
<protein>
    <submittedName>
        <fullName evidence="1">Uncharacterized protein</fullName>
    </submittedName>
</protein>
<name>A0ABS7HYT8_9MICO</name>
<sequence>MSPDAHVGSAARRWEIALACAAAALVLAAVAVAAIVAVPPTVANLSSEVSDGREPTDLGDASVVVPADWVVTRDSEHAITVRTPDGALRAEVESVDESPADVVARAAAGTPRSELLASGLTALHVDLDDGGVVAGVGEPDAAPSVRVVVEVRPPEGGEPAAYRSAIGDLLEGVRR</sequence>
<proteinExistence type="predicted"/>
<accession>A0ABS7HYT8</accession>
<reference evidence="1 2" key="1">
    <citation type="journal article" date="2021" name="MBio">
        <title>Poor Competitiveness of Bradyrhizobium in Pigeon Pea Root Colonization in Indian Soils.</title>
        <authorList>
            <person name="Chalasani D."/>
            <person name="Basu A."/>
            <person name="Pullabhotla S.V.S.R.N."/>
            <person name="Jorrin B."/>
            <person name="Neal A.L."/>
            <person name="Poole P.S."/>
            <person name="Podile A.R."/>
            <person name="Tkacz A."/>
        </authorList>
    </citation>
    <scope>NUCLEOTIDE SEQUENCE [LARGE SCALE GENOMIC DNA]</scope>
    <source>
        <strain evidence="1 2">HU12</strain>
    </source>
</reference>
<organism evidence="1 2">
    <name type="scientific">Microbacterium ureisolvens</name>
    <dbReference type="NCBI Taxonomy" id="2781186"/>
    <lineage>
        <taxon>Bacteria</taxon>
        <taxon>Bacillati</taxon>
        <taxon>Actinomycetota</taxon>
        <taxon>Actinomycetes</taxon>
        <taxon>Micrococcales</taxon>
        <taxon>Microbacteriaceae</taxon>
        <taxon>Microbacterium</taxon>
    </lineage>
</organism>
<dbReference type="RefSeq" id="WP_220339792.1">
    <property type="nucleotide sequence ID" value="NZ_JAEUAX010000006.1"/>
</dbReference>
<dbReference type="Proteomes" id="UP000777440">
    <property type="component" value="Unassembled WGS sequence"/>
</dbReference>
<gene>
    <name evidence="1" type="ORF">JNB61_12315</name>
</gene>
<keyword evidence="2" id="KW-1185">Reference proteome</keyword>
<dbReference type="EMBL" id="JAEUAX010000006">
    <property type="protein sequence ID" value="MBW9110559.1"/>
    <property type="molecule type" value="Genomic_DNA"/>
</dbReference>